<dbReference type="EMBL" id="AP012319">
    <property type="protein sequence ID" value="BAL91626.1"/>
    <property type="molecule type" value="Genomic_DNA"/>
</dbReference>
<dbReference type="eggNOG" id="COG0823">
    <property type="taxonomic scope" value="Bacteria"/>
</dbReference>
<dbReference type="RefSeq" id="WP_014446512.1">
    <property type="nucleotide sequence ID" value="NC_017093.1"/>
</dbReference>
<feature type="chain" id="PRO_5003628051" description="WD40 repeat protein" evidence="3">
    <location>
        <begin position="32"/>
        <end position="346"/>
    </location>
</feature>
<dbReference type="Gene3D" id="2.120.10.30">
    <property type="entry name" value="TolB, C-terminal domain"/>
    <property type="match status" value="2"/>
</dbReference>
<proteinExistence type="inferred from homology"/>
<accession>I0HF39</accession>
<dbReference type="PANTHER" id="PTHR36842">
    <property type="entry name" value="PROTEIN TOLB HOMOLOG"/>
    <property type="match status" value="1"/>
</dbReference>
<organism evidence="4 5">
    <name type="scientific">Actinoplanes missouriensis (strain ATCC 14538 / DSM 43046 / CBS 188.64 / JCM 3121 / NBRC 102363 / NCIMB 12654 / NRRL B-3342 / UNCC 431)</name>
    <dbReference type="NCBI Taxonomy" id="512565"/>
    <lineage>
        <taxon>Bacteria</taxon>
        <taxon>Bacillati</taxon>
        <taxon>Actinomycetota</taxon>
        <taxon>Actinomycetes</taxon>
        <taxon>Micromonosporales</taxon>
        <taxon>Micromonosporaceae</taxon>
        <taxon>Actinoplanes</taxon>
    </lineage>
</organism>
<keyword evidence="3" id="KW-0732">Signal</keyword>
<dbReference type="HOGENOM" id="CLU_848955_0_0_11"/>
<sequence>MKSIGHVAGNVAVAAAVGICCAVCHPGAAQAAAGQATGGAQTAVSSEQGTSAQQAAAAQLPGLVAYVRNGDVYTSKGGAETRLTTGGKSARPRWSPNGKQIAFLKSGQLWTMNANGTGQRRLTTRPAAGPSWSPDGKWIAFASLSCSGGPGVYQIRTDGKGAPAVLFPRDCRSEELPGETEAAKSSVQKELSTDNAVAWSPDGRQLAFRGGDCESIYDSCLSLGDLPTGREKTVAAYGGGGVQNSGFAVVPSWRSDGAKLAFTAYQEGEVASENKPVHLVEYDAVTGATRTIGNAMDRELDYVDASRAVITSEKAGTSWVTVVGLANGLRVPLKSGSQPSVQPVSR</sequence>
<evidence type="ECO:0000256" key="1">
    <source>
        <dbReference type="ARBA" id="ARBA00009820"/>
    </source>
</evidence>
<keyword evidence="5" id="KW-1185">Reference proteome</keyword>
<dbReference type="PATRIC" id="fig|512565.3.peg.6408"/>
<evidence type="ECO:0000256" key="3">
    <source>
        <dbReference type="SAM" id="SignalP"/>
    </source>
</evidence>
<feature type="signal peptide" evidence="3">
    <location>
        <begin position="1"/>
        <end position="31"/>
    </location>
</feature>
<dbReference type="PANTHER" id="PTHR36842:SF1">
    <property type="entry name" value="PROTEIN TOLB"/>
    <property type="match status" value="1"/>
</dbReference>
<evidence type="ECO:0000313" key="5">
    <source>
        <dbReference type="Proteomes" id="UP000007882"/>
    </source>
</evidence>
<dbReference type="SUPFAM" id="SSF82171">
    <property type="entry name" value="DPP6 N-terminal domain-like"/>
    <property type="match status" value="1"/>
</dbReference>
<dbReference type="InterPro" id="IPR011659">
    <property type="entry name" value="WD40"/>
</dbReference>
<reference evidence="4 5" key="1">
    <citation type="submission" date="2012-02" db="EMBL/GenBank/DDBJ databases">
        <title>Complete genome sequence of Actinoplanes missouriensis 431 (= NBRC 102363).</title>
        <authorList>
            <person name="Ohnishi Y."/>
            <person name="Ishikawa J."/>
            <person name="Sekine M."/>
            <person name="Hosoyama A."/>
            <person name="Harada T."/>
            <person name="Narita H."/>
            <person name="Hata T."/>
            <person name="Konno Y."/>
            <person name="Tutikane K."/>
            <person name="Fujita N."/>
            <person name="Horinouchi S."/>
            <person name="Hayakawa M."/>
        </authorList>
    </citation>
    <scope>NUCLEOTIDE SEQUENCE [LARGE SCALE GENOMIC DNA]</scope>
    <source>
        <strain evidence="5">ATCC 14538 / DSM 43046 / CBS 188.64 / JCM 3121 / NBRC 102363 / NCIMB 12654 / NRRL B-3342 / UNCC 431</strain>
    </source>
</reference>
<evidence type="ECO:0000256" key="2">
    <source>
        <dbReference type="SAM" id="MobiDB-lite"/>
    </source>
</evidence>
<comment type="similarity">
    <text evidence="1">Belongs to the TolB family.</text>
</comment>
<dbReference type="KEGG" id="ams:AMIS_64060"/>
<dbReference type="AlphaFoldDB" id="I0HF39"/>
<dbReference type="Proteomes" id="UP000007882">
    <property type="component" value="Chromosome"/>
</dbReference>
<evidence type="ECO:0008006" key="6">
    <source>
        <dbReference type="Google" id="ProtNLM"/>
    </source>
</evidence>
<dbReference type="InterPro" id="IPR011042">
    <property type="entry name" value="6-blade_b-propeller_TolB-like"/>
</dbReference>
<evidence type="ECO:0000313" key="4">
    <source>
        <dbReference type="EMBL" id="BAL91626.1"/>
    </source>
</evidence>
<dbReference type="STRING" id="512565.AMIS_64060"/>
<protein>
    <recommendedName>
        <fullName evidence="6">WD40 repeat protein</fullName>
    </recommendedName>
</protein>
<dbReference type="Pfam" id="PF07676">
    <property type="entry name" value="PD40"/>
    <property type="match status" value="3"/>
</dbReference>
<gene>
    <name evidence="4" type="ordered locus">AMIS_64060</name>
</gene>
<name>I0HF39_ACTM4</name>
<feature type="region of interest" description="Disordered" evidence="2">
    <location>
        <begin position="78"/>
        <end position="97"/>
    </location>
</feature>
<dbReference type="OrthoDB" id="9808778at2"/>